<feature type="binding site" evidence="8">
    <location>
        <begin position="216"/>
        <end position="222"/>
    </location>
    <ligand>
        <name>ATP</name>
        <dbReference type="ChEBI" id="CHEBI:30616"/>
    </ligand>
</feature>
<dbReference type="NCBIfam" id="TIGR01027">
    <property type="entry name" value="proB"/>
    <property type="match status" value="1"/>
</dbReference>
<dbReference type="HAMAP" id="MF_00456">
    <property type="entry name" value="ProB"/>
    <property type="match status" value="1"/>
</dbReference>
<dbReference type="GO" id="GO:0004349">
    <property type="term" value="F:glutamate 5-kinase activity"/>
    <property type="evidence" value="ECO:0007669"/>
    <property type="project" value="UniProtKB-UniRule"/>
</dbReference>
<name>A0A9D9EQH7_9SPIR</name>
<feature type="binding site" evidence="8">
    <location>
        <position position="15"/>
    </location>
    <ligand>
        <name>ATP</name>
        <dbReference type="ChEBI" id="CHEBI:30616"/>
    </ligand>
</feature>
<comment type="subcellular location">
    <subcellularLocation>
        <location evidence="8">Cytoplasm</location>
    </subcellularLocation>
</comment>
<evidence type="ECO:0000259" key="9">
    <source>
        <dbReference type="Pfam" id="PF00696"/>
    </source>
</evidence>
<dbReference type="InterPro" id="IPR011529">
    <property type="entry name" value="Glu_5kinase"/>
</dbReference>
<dbReference type="InterPro" id="IPR001057">
    <property type="entry name" value="Glu/AcGlu_kinase"/>
</dbReference>
<dbReference type="PRINTS" id="PR00474">
    <property type="entry name" value="GLU5KINASE"/>
</dbReference>
<feature type="binding site" evidence="8">
    <location>
        <position position="154"/>
    </location>
    <ligand>
        <name>substrate</name>
    </ligand>
</feature>
<dbReference type="Gene3D" id="3.40.1160.10">
    <property type="entry name" value="Acetylglutamate kinase-like"/>
    <property type="match status" value="1"/>
</dbReference>
<dbReference type="PIRSF" id="PIRSF000729">
    <property type="entry name" value="GK"/>
    <property type="match status" value="1"/>
</dbReference>
<dbReference type="SUPFAM" id="SSF53633">
    <property type="entry name" value="Carbamate kinase-like"/>
    <property type="match status" value="1"/>
</dbReference>
<dbReference type="Pfam" id="PF00696">
    <property type="entry name" value="AA_kinase"/>
    <property type="match status" value="1"/>
</dbReference>
<dbReference type="InterPro" id="IPR005715">
    <property type="entry name" value="Glu_5kinase/COase_Synthase"/>
</dbReference>
<evidence type="ECO:0000256" key="1">
    <source>
        <dbReference type="ARBA" id="ARBA00022490"/>
    </source>
</evidence>
<evidence type="ECO:0000313" key="10">
    <source>
        <dbReference type="EMBL" id="MBO8450911.1"/>
    </source>
</evidence>
<comment type="function">
    <text evidence="8">Catalyzes the transfer of a phosphate group to glutamate to form L-glutamate 5-phosphate.</text>
</comment>
<evidence type="ECO:0000256" key="4">
    <source>
        <dbReference type="ARBA" id="ARBA00022679"/>
    </source>
</evidence>
<dbReference type="EMBL" id="JADIMS010000138">
    <property type="protein sequence ID" value="MBO8450911.1"/>
    <property type="molecule type" value="Genomic_DNA"/>
</dbReference>
<reference evidence="10" key="2">
    <citation type="journal article" date="2021" name="PeerJ">
        <title>Extensive microbial diversity within the chicken gut microbiome revealed by metagenomics and culture.</title>
        <authorList>
            <person name="Gilroy R."/>
            <person name="Ravi A."/>
            <person name="Getino M."/>
            <person name="Pursley I."/>
            <person name="Horton D.L."/>
            <person name="Alikhan N.F."/>
            <person name="Baker D."/>
            <person name="Gharbi K."/>
            <person name="Hall N."/>
            <person name="Watson M."/>
            <person name="Adriaenssens E.M."/>
            <person name="Foster-Nyarko E."/>
            <person name="Jarju S."/>
            <person name="Secka A."/>
            <person name="Antonio M."/>
            <person name="Oren A."/>
            <person name="Chaudhuri R.R."/>
            <person name="La Ragione R."/>
            <person name="Hildebrand F."/>
            <person name="Pallen M.J."/>
        </authorList>
    </citation>
    <scope>NUCLEOTIDE SEQUENCE</scope>
    <source>
        <strain evidence="10">B3-4054</strain>
    </source>
</reference>
<keyword evidence="4 8" id="KW-0808">Transferase</keyword>
<keyword evidence="2 8" id="KW-0028">Amino-acid biosynthesis</keyword>
<dbReference type="PANTHER" id="PTHR43654:SF1">
    <property type="entry name" value="ISOPENTENYL PHOSPHATE KINASE"/>
    <property type="match status" value="1"/>
</dbReference>
<evidence type="ECO:0000256" key="2">
    <source>
        <dbReference type="ARBA" id="ARBA00022605"/>
    </source>
</evidence>
<feature type="binding site" evidence="8">
    <location>
        <position position="55"/>
    </location>
    <ligand>
        <name>substrate</name>
    </ligand>
</feature>
<evidence type="ECO:0000256" key="8">
    <source>
        <dbReference type="HAMAP-Rule" id="MF_00456"/>
    </source>
</evidence>
<feature type="domain" description="Aspartate/glutamate/uridylate kinase" evidence="9">
    <location>
        <begin position="11"/>
        <end position="238"/>
    </location>
</feature>
<comment type="catalytic activity">
    <reaction evidence="8">
        <text>L-glutamate + ATP = L-glutamyl 5-phosphate + ADP</text>
        <dbReference type="Rhea" id="RHEA:14877"/>
        <dbReference type="ChEBI" id="CHEBI:29985"/>
        <dbReference type="ChEBI" id="CHEBI:30616"/>
        <dbReference type="ChEBI" id="CHEBI:58274"/>
        <dbReference type="ChEBI" id="CHEBI:456216"/>
        <dbReference type="EC" id="2.7.2.11"/>
    </reaction>
</comment>
<reference evidence="10" key="1">
    <citation type="submission" date="2020-10" db="EMBL/GenBank/DDBJ databases">
        <authorList>
            <person name="Gilroy R."/>
        </authorList>
    </citation>
    <scope>NUCLEOTIDE SEQUENCE</scope>
    <source>
        <strain evidence="10">B3-4054</strain>
    </source>
</reference>
<dbReference type="CDD" id="cd04242">
    <property type="entry name" value="AAK_G5K_ProB"/>
    <property type="match status" value="1"/>
</dbReference>
<dbReference type="InterPro" id="IPR001048">
    <property type="entry name" value="Asp/Glu/Uridylate_kinase"/>
</dbReference>
<evidence type="ECO:0000256" key="5">
    <source>
        <dbReference type="ARBA" id="ARBA00022741"/>
    </source>
</evidence>
<comment type="similarity">
    <text evidence="8">Belongs to the glutamate 5-kinase family.</text>
</comment>
<dbReference type="GO" id="GO:0005829">
    <property type="term" value="C:cytosol"/>
    <property type="evidence" value="ECO:0007669"/>
    <property type="project" value="TreeGrafter"/>
</dbReference>
<organism evidence="10 11">
    <name type="scientific">Candidatus Avitreponema avistercoris</name>
    <dbReference type="NCBI Taxonomy" id="2840705"/>
    <lineage>
        <taxon>Bacteria</taxon>
        <taxon>Pseudomonadati</taxon>
        <taxon>Spirochaetota</taxon>
        <taxon>Spirochaetia</taxon>
        <taxon>Spirochaetales</taxon>
        <taxon>Candidatus Avitreponema</taxon>
    </lineage>
</organism>
<feature type="binding site" evidence="8">
    <location>
        <position position="142"/>
    </location>
    <ligand>
        <name>substrate</name>
    </ligand>
</feature>
<keyword evidence="7 8" id="KW-0067">ATP-binding</keyword>
<accession>A0A9D9EQH7</accession>
<gene>
    <name evidence="8 10" type="primary">proB</name>
    <name evidence="10" type="ORF">IAA96_07380</name>
</gene>
<evidence type="ECO:0000313" key="11">
    <source>
        <dbReference type="Proteomes" id="UP000823616"/>
    </source>
</evidence>
<proteinExistence type="inferred from homology"/>
<keyword evidence="5 8" id="KW-0547">Nucleotide-binding</keyword>
<dbReference type="PANTHER" id="PTHR43654">
    <property type="entry name" value="GLUTAMATE 5-KINASE"/>
    <property type="match status" value="1"/>
</dbReference>
<dbReference type="FunFam" id="3.40.1160.10:FF:000018">
    <property type="entry name" value="Glutamate 5-kinase"/>
    <property type="match status" value="1"/>
</dbReference>
<dbReference type="InterPro" id="IPR036393">
    <property type="entry name" value="AceGlu_kinase-like_sf"/>
</dbReference>
<dbReference type="InterPro" id="IPR019797">
    <property type="entry name" value="Glutamate_5-kinase_CS"/>
</dbReference>
<dbReference type="Proteomes" id="UP000823616">
    <property type="component" value="Unassembled WGS sequence"/>
</dbReference>
<protein>
    <recommendedName>
        <fullName evidence="8">Glutamate 5-kinase</fullName>
        <ecNumber evidence="8">2.7.2.11</ecNumber>
    </recommendedName>
    <alternativeName>
        <fullName evidence="8">Gamma-glutamyl kinase</fullName>
        <shortName evidence="8">GK</shortName>
    </alternativeName>
</protein>
<keyword evidence="6 8" id="KW-0418">Kinase</keyword>
<evidence type="ECO:0000256" key="7">
    <source>
        <dbReference type="ARBA" id="ARBA00022840"/>
    </source>
</evidence>
<dbReference type="GO" id="GO:0005524">
    <property type="term" value="F:ATP binding"/>
    <property type="evidence" value="ECO:0007669"/>
    <property type="project" value="UniProtKB-KW"/>
</dbReference>
<evidence type="ECO:0000256" key="6">
    <source>
        <dbReference type="ARBA" id="ARBA00022777"/>
    </source>
</evidence>
<dbReference type="AlphaFoldDB" id="A0A9D9EQH7"/>
<dbReference type="InterPro" id="IPR041739">
    <property type="entry name" value="G5K_ProB"/>
</dbReference>
<dbReference type="GO" id="GO:0055129">
    <property type="term" value="P:L-proline biosynthetic process"/>
    <property type="evidence" value="ECO:0007669"/>
    <property type="project" value="UniProtKB-UniRule"/>
</dbReference>
<feature type="binding site" evidence="8">
    <location>
        <begin position="174"/>
        <end position="175"/>
    </location>
    <ligand>
        <name>ATP</name>
        <dbReference type="ChEBI" id="CHEBI:30616"/>
    </ligand>
</feature>
<evidence type="ECO:0000256" key="3">
    <source>
        <dbReference type="ARBA" id="ARBA00022650"/>
    </source>
</evidence>
<comment type="pathway">
    <text evidence="8">Amino-acid biosynthesis; L-proline biosynthesis; L-glutamate 5-semialdehyde from L-glutamate: step 1/2.</text>
</comment>
<sequence>MIQKLLKRARKIVIKIGSNTLAKEDGTINYAFICDFAAQCAFLIESGKQIVLVSSGAQVAGLSTIDCWTRKTDIHYRQALCAVGQVELMDNWRTAFANFGLHIGQLLLTKDDFSDEHRTLNMRNTLFTLVDEGVVPIINENDSVSFEEIKIGDNDNLSALTAVLWNADLLILFSDIDGVYDKNPKRFPDAQRIPVVENPAELRRNISVEGTSDFGTGGIATKIDAAEKAGAYGIDMILADGSAPRALASLADGSGQGTVFIGEETWRRTHSGQ</sequence>
<dbReference type="PROSITE" id="PS00902">
    <property type="entry name" value="GLUTAMATE_5_KINASE"/>
    <property type="match status" value="1"/>
</dbReference>
<dbReference type="EC" id="2.7.2.11" evidence="8"/>
<keyword evidence="3 8" id="KW-0641">Proline biosynthesis</keyword>
<keyword evidence="1 8" id="KW-0963">Cytoplasm</keyword>
<comment type="caution">
    <text evidence="10">The sequence shown here is derived from an EMBL/GenBank/DDBJ whole genome shotgun (WGS) entry which is preliminary data.</text>
</comment>